<protein>
    <recommendedName>
        <fullName evidence="2">Stress-response A/B barrel domain-containing protein</fullName>
    </recommendedName>
</protein>
<gene>
    <name evidence="3" type="ORF">OIU84_019389</name>
</gene>
<feature type="domain" description="Stress-response A/B barrel" evidence="2">
    <location>
        <begin position="9"/>
        <end position="105"/>
    </location>
</feature>
<sequence length="108" mass="12358">MAAQTPKIVKHTVLLQFKDKITREQIDNLINDYTNLGSLIPAIKSFSWGTDLGLEPPGLNRGYTHAFESTFGSKAGLKEFLNSPVFDEFKKKYDFCVFQILVIDYFLY</sequence>
<dbReference type="SMART" id="SM00886">
    <property type="entry name" value="Dabb"/>
    <property type="match status" value="1"/>
</dbReference>
<proteinExistence type="predicted"/>
<evidence type="ECO:0000259" key="2">
    <source>
        <dbReference type="PROSITE" id="PS51502"/>
    </source>
</evidence>
<evidence type="ECO:0000313" key="3">
    <source>
        <dbReference type="EMBL" id="KAJ6432122.1"/>
    </source>
</evidence>
<dbReference type="InterPro" id="IPR011008">
    <property type="entry name" value="Dimeric_a/b-barrel"/>
</dbReference>
<dbReference type="AlphaFoldDB" id="A0AAD6KYR4"/>
<dbReference type="PANTHER" id="PTHR33178:SF10">
    <property type="entry name" value="STRESS-RESPONSE A_B BARREL DOMAIN-CONTAINING PROTEIN"/>
    <property type="match status" value="1"/>
</dbReference>
<dbReference type="GO" id="GO:0009865">
    <property type="term" value="P:pollen tube adhesion"/>
    <property type="evidence" value="ECO:0007669"/>
    <property type="project" value="TreeGrafter"/>
</dbReference>
<evidence type="ECO:0000313" key="4">
    <source>
        <dbReference type="Proteomes" id="UP001162972"/>
    </source>
</evidence>
<dbReference type="PANTHER" id="PTHR33178">
    <property type="match status" value="1"/>
</dbReference>
<reference evidence="3 4" key="1">
    <citation type="journal article" date="2023" name="Int. J. Mol. Sci.">
        <title>De Novo Assembly and Annotation of 11 Diverse Shrub Willow (Salix) Genomes Reveals Novel Gene Organization in Sex-Linked Regions.</title>
        <authorList>
            <person name="Hyden B."/>
            <person name="Feng K."/>
            <person name="Yates T.B."/>
            <person name="Jawdy S."/>
            <person name="Cereghino C."/>
            <person name="Smart L.B."/>
            <person name="Muchero W."/>
        </authorList>
    </citation>
    <scope>NUCLEOTIDE SEQUENCE [LARGE SCALE GENOMIC DNA]</scope>
    <source>
        <tissue evidence="3">Shoot tip</tissue>
    </source>
</reference>
<dbReference type="Gene3D" id="3.30.70.100">
    <property type="match status" value="1"/>
</dbReference>
<accession>A0AAD6KYR4</accession>
<keyword evidence="4" id="KW-1185">Reference proteome</keyword>
<comment type="caution">
    <text evidence="3">The sequence shown here is derived from an EMBL/GenBank/DDBJ whole genome shotgun (WGS) entry which is preliminary data.</text>
</comment>
<evidence type="ECO:0000256" key="1">
    <source>
        <dbReference type="ARBA" id="ARBA00011738"/>
    </source>
</evidence>
<dbReference type="InterPro" id="IPR013097">
    <property type="entry name" value="Dabb"/>
</dbReference>
<dbReference type="EMBL" id="JAPFFJ010000003">
    <property type="protein sequence ID" value="KAJ6432122.1"/>
    <property type="molecule type" value="Genomic_DNA"/>
</dbReference>
<organism evidence="3 4">
    <name type="scientific">Salix udensis</name>
    <dbReference type="NCBI Taxonomy" id="889485"/>
    <lineage>
        <taxon>Eukaryota</taxon>
        <taxon>Viridiplantae</taxon>
        <taxon>Streptophyta</taxon>
        <taxon>Embryophyta</taxon>
        <taxon>Tracheophyta</taxon>
        <taxon>Spermatophyta</taxon>
        <taxon>Magnoliopsida</taxon>
        <taxon>eudicotyledons</taxon>
        <taxon>Gunneridae</taxon>
        <taxon>Pentapetalae</taxon>
        <taxon>rosids</taxon>
        <taxon>fabids</taxon>
        <taxon>Malpighiales</taxon>
        <taxon>Salicaceae</taxon>
        <taxon>Saliceae</taxon>
        <taxon>Salix</taxon>
    </lineage>
</organism>
<dbReference type="PROSITE" id="PS51502">
    <property type="entry name" value="S_R_A_B_BARREL"/>
    <property type="match status" value="1"/>
</dbReference>
<dbReference type="InterPro" id="IPR044662">
    <property type="entry name" value="HS1/DABB1-like"/>
</dbReference>
<dbReference type="SUPFAM" id="SSF54909">
    <property type="entry name" value="Dimeric alpha+beta barrel"/>
    <property type="match status" value="1"/>
</dbReference>
<dbReference type="Proteomes" id="UP001162972">
    <property type="component" value="Chromosome 10"/>
</dbReference>
<comment type="subunit">
    <text evidence="1">Homodimer.</text>
</comment>
<dbReference type="Pfam" id="PF07876">
    <property type="entry name" value="Dabb"/>
    <property type="match status" value="1"/>
</dbReference>
<name>A0AAD6KYR4_9ROSI</name>